<organism evidence="1 2">
    <name type="scientific">Steccherinum ochraceum</name>
    <dbReference type="NCBI Taxonomy" id="92696"/>
    <lineage>
        <taxon>Eukaryota</taxon>
        <taxon>Fungi</taxon>
        <taxon>Dikarya</taxon>
        <taxon>Basidiomycota</taxon>
        <taxon>Agaricomycotina</taxon>
        <taxon>Agaricomycetes</taxon>
        <taxon>Polyporales</taxon>
        <taxon>Steccherinaceae</taxon>
        <taxon>Steccherinum</taxon>
    </lineage>
</organism>
<protein>
    <submittedName>
        <fullName evidence="1">Uncharacterized protein</fullName>
    </submittedName>
</protein>
<accession>A0A4R0REK7</accession>
<dbReference type="OrthoDB" id="2754287at2759"/>
<name>A0A4R0REK7_9APHY</name>
<evidence type="ECO:0000313" key="1">
    <source>
        <dbReference type="EMBL" id="TCD65566.1"/>
    </source>
</evidence>
<keyword evidence="2" id="KW-1185">Reference proteome</keyword>
<dbReference type="EMBL" id="RWJN01000174">
    <property type="protein sequence ID" value="TCD65566.1"/>
    <property type="molecule type" value="Genomic_DNA"/>
</dbReference>
<sequence length="504" mass="56017">MSRTNAQSLCAVVQDLGGPDLTLTDVTRAKVGDDLLASIVKWETNPGRQAKADTIIPNGTEFEWSITSNYQRSRNERRREETALLQAEAGRLRVRLQHMKTVSQQMMQTRMQLEDAIQATVNVTEARQENLDELAIQVQSTLSEAVTIAHSLVDVTEVQPETIADYRSKVATATEARSRITAAFEQGMKSLESAQHALPSPEWLASEAARLSDALRMLHVKDTRDRVLDRAVEDQLQNFCEALENAQDSELTLDDILDDVFADEHDGTFTASLTGIDVSALIQRSWDLDQMALLNAREKLVDQARAALDNHVVPETIALQKELHSKVQANFEAEALVNALLEEMEDAIGDAVEASASMNEKGQEDLHDHDKSDSLKAVLKDLREYRPPDGPPLVLLDDADLDAEIVSVCERLAESRKAEHNWLADLPSLLPDIHHPLLSAVYANYPDHNAPPFSPPLEVKDLEDAARSHIKSMTESIVALQKDVGLNDRARRKLSTFIDTHISK</sequence>
<proteinExistence type="predicted"/>
<gene>
    <name evidence="1" type="ORF">EIP91_002486</name>
</gene>
<comment type="caution">
    <text evidence="1">The sequence shown here is derived from an EMBL/GenBank/DDBJ whole genome shotgun (WGS) entry which is preliminary data.</text>
</comment>
<dbReference type="AlphaFoldDB" id="A0A4R0REK7"/>
<evidence type="ECO:0000313" key="2">
    <source>
        <dbReference type="Proteomes" id="UP000292702"/>
    </source>
</evidence>
<dbReference type="Proteomes" id="UP000292702">
    <property type="component" value="Unassembled WGS sequence"/>
</dbReference>
<reference evidence="1 2" key="1">
    <citation type="submission" date="2018-11" db="EMBL/GenBank/DDBJ databases">
        <title>Genome assembly of Steccherinum ochraceum LE-BIN_3174, the white-rot fungus of the Steccherinaceae family (The Residual Polyporoid clade, Polyporales, Basidiomycota).</title>
        <authorList>
            <person name="Fedorova T.V."/>
            <person name="Glazunova O.A."/>
            <person name="Landesman E.O."/>
            <person name="Moiseenko K.V."/>
            <person name="Psurtseva N.V."/>
            <person name="Savinova O.S."/>
            <person name="Shakhova N.V."/>
            <person name="Tyazhelova T.V."/>
            <person name="Vasina D.V."/>
        </authorList>
    </citation>
    <scope>NUCLEOTIDE SEQUENCE [LARGE SCALE GENOMIC DNA]</scope>
    <source>
        <strain evidence="1 2">LE-BIN_3174</strain>
    </source>
</reference>